<dbReference type="PANTHER" id="PTHR36838">
    <property type="entry name" value="AUXIN EFFLUX CARRIER FAMILY PROTEIN"/>
    <property type="match status" value="1"/>
</dbReference>
<evidence type="ECO:0000259" key="8">
    <source>
        <dbReference type="PROSITE" id="PS50999"/>
    </source>
</evidence>
<keyword evidence="3" id="KW-1003">Cell membrane</keyword>
<dbReference type="InterPro" id="IPR004776">
    <property type="entry name" value="Mem_transp_PIN-like"/>
</dbReference>
<dbReference type="EMBL" id="CP133548">
    <property type="protein sequence ID" value="WMS88796.1"/>
    <property type="molecule type" value="Genomic_DNA"/>
</dbReference>
<feature type="transmembrane region" description="Helical" evidence="7">
    <location>
        <begin position="275"/>
        <end position="297"/>
    </location>
</feature>
<evidence type="ECO:0000256" key="4">
    <source>
        <dbReference type="ARBA" id="ARBA00022692"/>
    </source>
</evidence>
<dbReference type="Proteomes" id="UP001239782">
    <property type="component" value="Chromosome"/>
</dbReference>
<dbReference type="PANTHER" id="PTHR36838:SF1">
    <property type="entry name" value="SLR1864 PROTEIN"/>
    <property type="match status" value="1"/>
</dbReference>
<reference evidence="9 10" key="1">
    <citation type="submission" date="2023-08" db="EMBL/GenBank/DDBJ databases">
        <title>Pleionea litopenaei sp. nov., isolated from stomach of juvenile Litopenaeus vannamei.</title>
        <authorList>
            <person name="Rho A.M."/>
            <person name="Hwang C.Y."/>
        </authorList>
    </citation>
    <scope>NUCLEOTIDE SEQUENCE [LARGE SCALE GENOMIC DNA]</scope>
    <source>
        <strain evidence="9 10">HL-JVS1</strain>
    </source>
</reference>
<feature type="transmembrane region" description="Helical" evidence="7">
    <location>
        <begin position="57"/>
        <end position="79"/>
    </location>
</feature>
<feature type="transmembrane region" description="Helical" evidence="7">
    <location>
        <begin position="218"/>
        <end position="238"/>
    </location>
</feature>
<dbReference type="GO" id="GO:0022900">
    <property type="term" value="P:electron transport chain"/>
    <property type="evidence" value="ECO:0007669"/>
    <property type="project" value="InterPro"/>
</dbReference>
<keyword evidence="10" id="KW-1185">Reference proteome</keyword>
<evidence type="ECO:0000256" key="6">
    <source>
        <dbReference type="ARBA" id="ARBA00023136"/>
    </source>
</evidence>
<feature type="domain" description="Cytochrome oxidase subunit II transmembrane region profile" evidence="8">
    <location>
        <begin position="1"/>
        <end position="63"/>
    </location>
</feature>
<comment type="subcellular location">
    <subcellularLocation>
        <location evidence="1">Membrane</location>
        <topology evidence="1">Multi-pass membrane protein</topology>
    </subcellularLocation>
</comment>
<evidence type="ECO:0000256" key="5">
    <source>
        <dbReference type="ARBA" id="ARBA00022989"/>
    </source>
</evidence>
<feature type="transmembrane region" description="Helical" evidence="7">
    <location>
        <begin position="91"/>
        <end position="114"/>
    </location>
</feature>
<feature type="transmembrane region" description="Helical" evidence="7">
    <location>
        <begin position="250"/>
        <end position="268"/>
    </location>
</feature>
<dbReference type="RefSeq" id="WP_309204019.1">
    <property type="nucleotide sequence ID" value="NZ_CP133548.1"/>
</dbReference>
<feature type="transmembrane region" description="Helical" evidence="7">
    <location>
        <begin position="158"/>
        <end position="175"/>
    </location>
</feature>
<feature type="transmembrane region" description="Helical" evidence="7">
    <location>
        <begin position="187"/>
        <end position="206"/>
    </location>
</feature>
<keyword evidence="2" id="KW-0813">Transport</keyword>
<keyword evidence="6 7" id="KW-0472">Membrane</keyword>
<accession>A0AA51X8B8</accession>
<evidence type="ECO:0000256" key="3">
    <source>
        <dbReference type="ARBA" id="ARBA00022475"/>
    </source>
</evidence>
<proteinExistence type="predicted"/>
<keyword evidence="5 7" id="KW-1133">Transmembrane helix</keyword>
<dbReference type="PROSITE" id="PS50999">
    <property type="entry name" value="COX2_TM"/>
    <property type="match status" value="1"/>
</dbReference>
<dbReference type="KEGG" id="plei:Q9312_07720"/>
<dbReference type="InterPro" id="IPR011759">
    <property type="entry name" value="Cyt_c_oxidase_su2_TM_dom"/>
</dbReference>
<sequence length="305" mass="32591">MSALLVIGLCVLLGVVLARLRIFPDNAPQVLNLYVIWVALPALILVNLAEFSFSLQALVPMVTAWSALLVSALLVWILCKVMNWDRATRCVLMLLVPLGNTSFVGIPMVSALVGEAAIPYTILYDQLGSFLALATYGTLVIAMHSGETVKASNIARKVLFFPPFVALIVGSVINLTGGLPTALNQSLAMIGATLVPVVMLAVGLQWRFRLEPQDSIPMVWGLSIKLVLAPLGVALVFAGVQYPAVFEQTMVLEAAMAPMISAGALATLHQQRPNLASAMVGYGILAGFITVPAWWWLLNESGLLG</sequence>
<keyword evidence="4 7" id="KW-0812">Transmembrane</keyword>
<name>A0AA51X8B8_9GAMM</name>
<dbReference type="GO" id="GO:0055085">
    <property type="term" value="P:transmembrane transport"/>
    <property type="evidence" value="ECO:0007669"/>
    <property type="project" value="InterPro"/>
</dbReference>
<evidence type="ECO:0000256" key="7">
    <source>
        <dbReference type="SAM" id="Phobius"/>
    </source>
</evidence>
<evidence type="ECO:0000313" key="9">
    <source>
        <dbReference type="EMBL" id="WMS88796.1"/>
    </source>
</evidence>
<dbReference type="AlphaFoldDB" id="A0AA51X8B8"/>
<evidence type="ECO:0000313" key="10">
    <source>
        <dbReference type="Proteomes" id="UP001239782"/>
    </source>
</evidence>
<evidence type="ECO:0000256" key="1">
    <source>
        <dbReference type="ARBA" id="ARBA00004141"/>
    </source>
</evidence>
<organism evidence="9 10">
    <name type="scientific">Pleionea litopenaei</name>
    <dbReference type="NCBI Taxonomy" id="3070815"/>
    <lineage>
        <taxon>Bacteria</taxon>
        <taxon>Pseudomonadati</taxon>
        <taxon>Pseudomonadota</taxon>
        <taxon>Gammaproteobacteria</taxon>
        <taxon>Oceanospirillales</taxon>
        <taxon>Pleioneaceae</taxon>
        <taxon>Pleionea</taxon>
    </lineage>
</organism>
<dbReference type="Pfam" id="PF03547">
    <property type="entry name" value="Mem_trans"/>
    <property type="match status" value="1"/>
</dbReference>
<feature type="transmembrane region" description="Helical" evidence="7">
    <location>
        <begin position="126"/>
        <end position="146"/>
    </location>
</feature>
<evidence type="ECO:0000256" key="2">
    <source>
        <dbReference type="ARBA" id="ARBA00022448"/>
    </source>
</evidence>
<protein>
    <submittedName>
        <fullName evidence="9">AEC family transporter</fullName>
    </submittedName>
</protein>
<gene>
    <name evidence="9" type="ORF">Q9312_07720</name>
</gene>
<dbReference type="GO" id="GO:0016020">
    <property type="term" value="C:membrane"/>
    <property type="evidence" value="ECO:0007669"/>
    <property type="project" value="UniProtKB-SubCell"/>
</dbReference>